<sequence length="48" mass="5193">MSGGRVYPDKATFDAELDRLTSVYPKLKVAAQKQGIEIETAARSGLPL</sequence>
<evidence type="ECO:0000313" key="2">
    <source>
        <dbReference type="Proteomes" id="UP000660885"/>
    </source>
</evidence>
<name>A0ABS1UFR5_9PROT</name>
<proteinExistence type="predicted"/>
<accession>A0ABS1UFR5</accession>
<comment type="caution">
    <text evidence="1">The sequence shown here is derived from an EMBL/GenBank/DDBJ whole genome shotgun (WGS) entry which is preliminary data.</text>
</comment>
<dbReference type="Proteomes" id="UP000660885">
    <property type="component" value="Unassembled WGS sequence"/>
</dbReference>
<protein>
    <submittedName>
        <fullName evidence="1">Uncharacterized protein</fullName>
    </submittedName>
</protein>
<organism evidence="1 2">
    <name type="scientific">Belnapia arida</name>
    <dbReference type="NCBI Taxonomy" id="2804533"/>
    <lineage>
        <taxon>Bacteria</taxon>
        <taxon>Pseudomonadati</taxon>
        <taxon>Pseudomonadota</taxon>
        <taxon>Alphaproteobacteria</taxon>
        <taxon>Acetobacterales</taxon>
        <taxon>Roseomonadaceae</taxon>
        <taxon>Belnapia</taxon>
    </lineage>
</organism>
<dbReference type="EMBL" id="JAETWB010000079">
    <property type="protein sequence ID" value="MBL6082537.1"/>
    <property type="molecule type" value="Genomic_DNA"/>
</dbReference>
<reference evidence="1 2" key="1">
    <citation type="submission" date="2021-01" db="EMBL/GenBank/DDBJ databases">
        <title>Belnapia mucosa sp. nov. and Belnapia arida sp. nov., isolated from the Tabernas Desert (Almeria, Spain).</title>
        <authorList>
            <person name="Molina-Menor E."/>
            <person name="Vidal-Verdu A."/>
            <person name="Calonge A."/>
            <person name="Satari L."/>
            <person name="Pereto J."/>
            <person name="Porcar M."/>
        </authorList>
    </citation>
    <scope>NUCLEOTIDE SEQUENCE [LARGE SCALE GENOMIC DNA]</scope>
    <source>
        <strain evidence="1 2">T18</strain>
    </source>
</reference>
<evidence type="ECO:0000313" key="1">
    <source>
        <dbReference type="EMBL" id="MBL6082537.1"/>
    </source>
</evidence>
<keyword evidence="2" id="KW-1185">Reference proteome</keyword>
<dbReference type="RefSeq" id="WP_202835871.1">
    <property type="nucleotide sequence ID" value="NZ_JAETWB010000079.1"/>
</dbReference>
<gene>
    <name evidence="1" type="ORF">JMJ56_31730</name>
</gene>